<protein>
    <submittedName>
        <fullName evidence="2">Uncharacterized protein</fullName>
    </submittedName>
</protein>
<evidence type="ECO:0000256" key="1">
    <source>
        <dbReference type="SAM" id="MobiDB-lite"/>
    </source>
</evidence>
<sequence length="215" mass="21972">MSLPSFSPAATALERIPLPVRPHTFALPVRADDIRRAGGKRGRPRRGCAGHPVGFCCVTQHGWEAAATLGAEAEALSVEAPSRASVARTAFAGSSRRHCAVARSVSPAVVIGRASTRDAQKRMPSAQKSRRVAGRGSAELPPTTVGAGAGSGRGALEDAPAGGDEVPFARRAGLAERVFCGGKCDGAFLFDISVLVAVISPAQAPTAGQVETVLA</sequence>
<reference evidence="3" key="1">
    <citation type="submission" date="2014-04" db="EMBL/GenBank/DDBJ databases">
        <title>Evolutionary Origins and Diversification of the Mycorrhizal Mutualists.</title>
        <authorList>
            <consortium name="DOE Joint Genome Institute"/>
            <consortium name="Mycorrhizal Genomics Consortium"/>
            <person name="Kohler A."/>
            <person name="Kuo A."/>
            <person name="Nagy L.G."/>
            <person name="Floudas D."/>
            <person name="Copeland A."/>
            <person name="Barry K.W."/>
            <person name="Cichocki N."/>
            <person name="Veneault-Fourrey C."/>
            <person name="LaButti K."/>
            <person name="Lindquist E.A."/>
            <person name="Lipzen A."/>
            <person name="Lundell T."/>
            <person name="Morin E."/>
            <person name="Murat C."/>
            <person name="Riley R."/>
            <person name="Ohm R."/>
            <person name="Sun H."/>
            <person name="Tunlid A."/>
            <person name="Henrissat B."/>
            <person name="Grigoriev I.V."/>
            <person name="Hibbett D.S."/>
            <person name="Martin F."/>
        </authorList>
    </citation>
    <scope>NUCLEOTIDE SEQUENCE [LARGE SCALE GENOMIC DNA]</scope>
    <source>
        <strain evidence="3">FD-334 SS-4</strain>
    </source>
</reference>
<proteinExistence type="predicted"/>
<dbReference type="Proteomes" id="UP000054270">
    <property type="component" value="Unassembled WGS sequence"/>
</dbReference>
<dbReference type="OrthoDB" id="60843at2759"/>
<evidence type="ECO:0000313" key="3">
    <source>
        <dbReference type="Proteomes" id="UP000054270"/>
    </source>
</evidence>
<accession>A0A0D2NE11</accession>
<organism evidence="2 3">
    <name type="scientific">Hypholoma sublateritium (strain FD-334 SS-4)</name>
    <dbReference type="NCBI Taxonomy" id="945553"/>
    <lineage>
        <taxon>Eukaryota</taxon>
        <taxon>Fungi</taxon>
        <taxon>Dikarya</taxon>
        <taxon>Basidiomycota</taxon>
        <taxon>Agaricomycotina</taxon>
        <taxon>Agaricomycetes</taxon>
        <taxon>Agaricomycetidae</taxon>
        <taxon>Agaricales</taxon>
        <taxon>Agaricineae</taxon>
        <taxon>Strophariaceae</taxon>
        <taxon>Hypholoma</taxon>
    </lineage>
</organism>
<name>A0A0D2NE11_HYPSF</name>
<feature type="region of interest" description="Disordered" evidence="1">
    <location>
        <begin position="115"/>
        <end position="161"/>
    </location>
</feature>
<keyword evidence="3" id="KW-1185">Reference proteome</keyword>
<evidence type="ECO:0000313" key="2">
    <source>
        <dbReference type="EMBL" id="KJA17279.1"/>
    </source>
</evidence>
<gene>
    <name evidence="2" type="ORF">HYPSUDRAFT_218997</name>
</gene>
<dbReference type="AlphaFoldDB" id="A0A0D2NE11"/>
<dbReference type="EMBL" id="KN817606">
    <property type="protein sequence ID" value="KJA17279.1"/>
    <property type="molecule type" value="Genomic_DNA"/>
</dbReference>